<evidence type="ECO:0000313" key="4">
    <source>
        <dbReference type="EMBL" id="TFK29420.1"/>
    </source>
</evidence>
<dbReference type="SUPFAM" id="SSF57180">
    <property type="entry name" value="Cellulose-binding domain"/>
    <property type="match status" value="1"/>
</dbReference>
<feature type="signal peptide" evidence="2">
    <location>
        <begin position="1"/>
        <end position="21"/>
    </location>
</feature>
<evidence type="ECO:0000256" key="1">
    <source>
        <dbReference type="ARBA" id="ARBA00022729"/>
    </source>
</evidence>
<gene>
    <name evidence="4" type="ORF">FA15DRAFT_752559</name>
</gene>
<feature type="chain" id="PRO_5022935800" description="CBM1 domain-containing protein" evidence="2">
    <location>
        <begin position="22"/>
        <end position="246"/>
    </location>
</feature>
<dbReference type="PROSITE" id="PS00562">
    <property type="entry name" value="CBM1_1"/>
    <property type="match status" value="1"/>
</dbReference>
<dbReference type="GO" id="GO:0030248">
    <property type="term" value="F:cellulose binding"/>
    <property type="evidence" value="ECO:0007669"/>
    <property type="project" value="InterPro"/>
</dbReference>
<dbReference type="GO" id="GO:0005576">
    <property type="term" value="C:extracellular region"/>
    <property type="evidence" value="ECO:0007669"/>
    <property type="project" value="InterPro"/>
</dbReference>
<dbReference type="SMART" id="SM00236">
    <property type="entry name" value="fCBD"/>
    <property type="match status" value="1"/>
</dbReference>
<name>A0A5C3L9I5_COPMA</name>
<protein>
    <recommendedName>
        <fullName evidence="3">CBM1 domain-containing protein</fullName>
    </recommendedName>
</protein>
<dbReference type="EMBL" id="ML210149">
    <property type="protein sequence ID" value="TFK29420.1"/>
    <property type="molecule type" value="Genomic_DNA"/>
</dbReference>
<dbReference type="OrthoDB" id="2119228at2759"/>
<evidence type="ECO:0000256" key="2">
    <source>
        <dbReference type="SAM" id="SignalP"/>
    </source>
</evidence>
<accession>A0A5C3L9I5</accession>
<dbReference type="Proteomes" id="UP000307440">
    <property type="component" value="Unassembled WGS sequence"/>
</dbReference>
<reference evidence="4 5" key="1">
    <citation type="journal article" date="2019" name="Nat. Ecol. Evol.">
        <title>Megaphylogeny resolves global patterns of mushroom evolution.</title>
        <authorList>
            <person name="Varga T."/>
            <person name="Krizsan K."/>
            <person name="Foldi C."/>
            <person name="Dima B."/>
            <person name="Sanchez-Garcia M."/>
            <person name="Sanchez-Ramirez S."/>
            <person name="Szollosi G.J."/>
            <person name="Szarkandi J.G."/>
            <person name="Papp V."/>
            <person name="Albert L."/>
            <person name="Andreopoulos W."/>
            <person name="Angelini C."/>
            <person name="Antonin V."/>
            <person name="Barry K.W."/>
            <person name="Bougher N.L."/>
            <person name="Buchanan P."/>
            <person name="Buyck B."/>
            <person name="Bense V."/>
            <person name="Catcheside P."/>
            <person name="Chovatia M."/>
            <person name="Cooper J."/>
            <person name="Damon W."/>
            <person name="Desjardin D."/>
            <person name="Finy P."/>
            <person name="Geml J."/>
            <person name="Haridas S."/>
            <person name="Hughes K."/>
            <person name="Justo A."/>
            <person name="Karasinski D."/>
            <person name="Kautmanova I."/>
            <person name="Kiss B."/>
            <person name="Kocsube S."/>
            <person name="Kotiranta H."/>
            <person name="LaButti K.M."/>
            <person name="Lechner B.E."/>
            <person name="Liimatainen K."/>
            <person name="Lipzen A."/>
            <person name="Lukacs Z."/>
            <person name="Mihaltcheva S."/>
            <person name="Morgado L.N."/>
            <person name="Niskanen T."/>
            <person name="Noordeloos M.E."/>
            <person name="Ohm R.A."/>
            <person name="Ortiz-Santana B."/>
            <person name="Ovrebo C."/>
            <person name="Racz N."/>
            <person name="Riley R."/>
            <person name="Savchenko A."/>
            <person name="Shiryaev A."/>
            <person name="Soop K."/>
            <person name="Spirin V."/>
            <person name="Szebenyi C."/>
            <person name="Tomsovsky M."/>
            <person name="Tulloss R.E."/>
            <person name="Uehling J."/>
            <person name="Grigoriev I.V."/>
            <person name="Vagvolgyi C."/>
            <person name="Papp T."/>
            <person name="Martin F.M."/>
            <person name="Miettinen O."/>
            <person name="Hibbett D.S."/>
            <person name="Nagy L.G."/>
        </authorList>
    </citation>
    <scope>NUCLEOTIDE SEQUENCE [LARGE SCALE GENOMIC DNA]</scope>
    <source>
        <strain evidence="4 5">CBS 121175</strain>
    </source>
</reference>
<keyword evidence="1 2" id="KW-0732">Signal</keyword>
<feature type="domain" description="CBM1" evidence="3">
    <location>
        <begin position="23"/>
        <end position="59"/>
    </location>
</feature>
<dbReference type="PROSITE" id="PS51164">
    <property type="entry name" value="CBM1_2"/>
    <property type="match status" value="1"/>
</dbReference>
<keyword evidence="5" id="KW-1185">Reference proteome</keyword>
<dbReference type="Pfam" id="PF00734">
    <property type="entry name" value="CBM_1"/>
    <property type="match status" value="1"/>
</dbReference>
<dbReference type="InterPro" id="IPR057230">
    <property type="entry name" value="DUF7908"/>
</dbReference>
<sequence>MLSSAFLSTVLCVALAQVAQGQTTANPYGQCGGQGWSGPSQCPSGYTCTVSNQWYSQCLPGGPTSLPPVITPTPTIPSAPVPTPTAGPAPSVTPTLIPNHSFIRAVSPPNYRKYLRSQIWNAASDAVVGEPIEAALFRVENGQLIQNANGTSLYAVLEPRADSSVMKLKMSWTTSPAASGRFVFSGDTLEWSNPSISRPQNNAWLVCPDARGNKIVYVNLGPYSYNTPAGCADQTIHAYTGPSAVP</sequence>
<dbReference type="InterPro" id="IPR000254">
    <property type="entry name" value="CBD"/>
</dbReference>
<proteinExistence type="predicted"/>
<dbReference type="Pfam" id="PF25485">
    <property type="entry name" value="DUF7908"/>
    <property type="match status" value="1"/>
</dbReference>
<evidence type="ECO:0000313" key="5">
    <source>
        <dbReference type="Proteomes" id="UP000307440"/>
    </source>
</evidence>
<dbReference type="AlphaFoldDB" id="A0A5C3L9I5"/>
<organism evidence="4 5">
    <name type="scientific">Coprinopsis marcescibilis</name>
    <name type="common">Agaric fungus</name>
    <name type="synonym">Psathyrella marcescibilis</name>
    <dbReference type="NCBI Taxonomy" id="230819"/>
    <lineage>
        <taxon>Eukaryota</taxon>
        <taxon>Fungi</taxon>
        <taxon>Dikarya</taxon>
        <taxon>Basidiomycota</taxon>
        <taxon>Agaricomycotina</taxon>
        <taxon>Agaricomycetes</taxon>
        <taxon>Agaricomycetidae</taxon>
        <taxon>Agaricales</taxon>
        <taxon>Agaricineae</taxon>
        <taxon>Psathyrellaceae</taxon>
        <taxon>Coprinopsis</taxon>
    </lineage>
</organism>
<dbReference type="GO" id="GO:0005975">
    <property type="term" value="P:carbohydrate metabolic process"/>
    <property type="evidence" value="ECO:0007669"/>
    <property type="project" value="InterPro"/>
</dbReference>
<evidence type="ECO:0000259" key="3">
    <source>
        <dbReference type="PROSITE" id="PS51164"/>
    </source>
</evidence>
<dbReference type="InterPro" id="IPR035971">
    <property type="entry name" value="CBD_sf"/>
</dbReference>